<dbReference type="Gene3D" id="2.40.128.460">
    <property type="entry name" value="Periplasmic lysozyme inhibitor of I-type lysozyme"/>
    <property type="match status" value="1"/>
</dbReference>
<dbReference type="RefSeq" id="WP_042020476.1">
    <property type="nucleotide sequence ID" value="NZ_CDBW01000017.1"/>
</dbReference>
<dbReference type="CDD" id="cd09632">
    <property type="entry name" value="PliI_like"/>
    <property type="match status" value="1"/>
</dbReference>
<gene>
    <name evidence="2" type="ORF">BJD16_05405</name>
</gene>
<dbReference type="InterPro" id="IPR031948">
    <property type="entry name" value="PliI"/>
</dbReference>
<feature type="signal peptide" evidence="1">
    <location>
        <begin position="1"/>
        <end position="19"/>
    </location>
</feature>
<evidence type="ECO:0008006" key="4">
    <source>
        <dbReference type="Google" id="ProtNLM"/>
    </source>
</evidence>
<name>A0A1S2CM11_AERSO</name>
<evidence type="ECO:0000313" key="3">
    <source>
        <dbReference type="Proteomes" id="UP000179934"/>
    </source>
</evidence>
<reference evidence="2 3" key="1">
    <citation type="submission" date="2016-09" db="EMBL/GenBank/DDBJ databases">
        <title>Draft Genome Sequence of Aeromonas sobria Strain 08005, Isolated from Sick Rana catesbeiana.</title>
        <authorList>
            <person name="Yang Q."/>
        </authorList>
    </citation>
    <scope>NUCLEOTIDE SEQUENCE [LARGE SCALE GENOMIC DNA]</scope>
    <source>
        <strain evidence="2 3">08005</strain>
    </source>
</reference>
<dbReference type="OrthoDB" id="8455654at2"/>
<protein>
    <recommendedName>
        <fullName evidence="4">PliI/PliC-like inhibitor of I-type lysozyme</fullName>
    </recommendedName>
</protein>
<evidence type="ECO:0000256" key="1">
    <source>
        <dbReference type="SAM" id="SignalP"/>
    </source>
</evidence>
<dbReference type="Pfam" id="PF16743">
    <property type="entry name" value="PliI"/>
    <property type="match status" value="1"/>
</dbReference>
<dbReference type="EMBL" id="MKFU01000034">
    <property type="protein sequence ID" value="OHY89774.1"/>
    <property type="molecule type" value="Genomic_DNA"/>
</dbReference>
<feature type="chain" id="PRO_5010295002" description="PliI/PliC-like inhibitor of I-type lysozyme" evidence="1">
    <location>
        <begin position="20"/>
        <end position="149"/>
    </location>
</feature>
<dbReference type="GeneID" id="58922196"/>
<sequence length="149" mass="16149">MNRALMIAGLLALPLAAQAQTQAEEGFSKQLTLPSGQVIRVAQGVGEPASIGSYDVRLYSGQNAQFPLDEFQDGKVMARNGFIRELKLVDLNGDKQPELVVIIESAGSGSYQDADAYTVTPQGELEIFNQVKELEPKEDVVKALRSPQD</sequence>
<organism evidence="2 3">
    <name type="scientific">Aeromonas sobria</name>
    <dbReference type="NCBI Taxonomy" id="646"/>
    <lineage>
        <taxon>Bacteria</taxon>
        <taxon>Pseudomonadati</taxon>
        <taxon>Pseudomonadota</taxon>
        <taxon>Gammaproteobacteria</taxon>
        <taxon>Aeromonadales</taxon>
        <taxon>Aeromonadaceae</taxon>
        <taxon>Aeromonas</taxon>
    </lineage>
</organism>
<keyword evidence="1" id="KW-0732">Signal</keyword>
<dbReference type="Proteomes" id="UP000179934">
    <property type="component" value="Unassembled WGS sequence"/>
</dbReference>
<comment type="caution">
    <text evidence="2">The sequence shown here is derived from an EMBL/GenBank/DDBJ whole genome shotgun (WGS) entry which is preliminary data.</text>
</comment>
<dbReference type="AlphaFoldDB" id="A0A1S2CM11"/>
<accession>A0A1S2CM11</accession>
<evidence type="ECO:0000313" key="2">
    <source>
        <dbReference type="EMBL" id="OHY89774.1"/>
    </source>
</evidence>
<dbReference type="InterPro" id="IPR038643">
    <property type="entry name" value="PliI_sf"/>
</dbReference>
<proteinExistence type="predicted"/>